<evidence type="ECO:0000313" key="2">
    <source>
        <dbReference type="EMBL" id="KAK6725933.1"/>
    </source>
</evidence>
<feature type="transmembrane region" description="Helical" evidence="1">
    <location>
        <begin position="96"/>
        <end position="119"/>
    </location>
</feature>
<keyword evidence="1" id="KW-0812">Transmembrane</keyword>
<keyword evidence="1" id="KW-0472">Membrane</keyword>
<reference evidence="2 3" key="1">
    <citation type="submission" date="2023-08" db="EMBL/GenBank/DDBJ databases">
        <title>A Necator americanus chromosomal reference genome.</title>
        <authorList>
            <person name="Ilik V."/>
            <person name="Petrzelkova K.J."/>
            <person name="Pardy F."/>
            <person name="Fuh T."/>
            <person name="Niatou-Singa F.S."/>
            <person name="Gouil Q."/>
            <person name="Baker L."/>
            <person name="Ritchie M.E."/>
            <person name="Jex A.R."/>
            <person name="Gazzola D."/>
            <person name="Li H."/>
            <person name="Toshio Fujiwara R."/>
            <person name="Zhan B."/>
            <person name="Aroian R.V."/>
            <person name="Pafco B."/>
            <person name="Schwarz E.M."/>
        </authorList>
    </citation>
    <scope>NUCLEOTIDE SEQUENCE [LARGE SCALE GENOMIC DNA]</scope>
    <source>
        <strain evidence="2 3">Aroian</strain>
        <tissue evidence="2">Whole animal</tissue>
    </source>
</reference>
<proteinExistence type="predicted"/>
<name>A0ABR1BKW9_NECAM</name>
<protein>
    <recommendedName>
        <fullName evidence="4">Transmembrane protein</fullName>
    </recommendedName>
</protein>
<organism evidence="2 3">
    <name type="scientific">Necator americanus</name>
    <name type="common">Human hookworm</name>
    <dbReference type="NCBI Taxonomy" id="51031"/>
    <lineage>
        <taxon>Eukaryota</taxon>
        <taxon>Metazoa</taxon>
        <taxon>Ecdysozoa</taxon>
        <taxon>Nematoda</taxon>
        <taxon>Chromadorea</taxon>
        <taxon>Rhabditida</taxon>
        <taxon>Rhabditina</taxon>
        <taxon>Rhabditomorpha</taxon>
        <taxon>Strongyloidea</taxon>
        <taxon>Ancylostomatidae</taxon>
        <taxon>Bunostominae</taxon>
        <taxon>Necator</taxon>
    </lineage>
</organism>
<feature type="transmembrane region" description="Helical" evidence="1">
    <location>
        <begin position="131"/>
        <end position="155"/>
    </location>
</feature>
<dbReference type="Proteomes" id="UP001303046">
    <property type="component" value="Unassembled WGS sequence"/>
</dbReference>
<gene>
    <name evidence="2" type="primary">Necator_chrI.g443</name>
    <name evidence="2" type="ORF">RB195_004321</name>
</gene>
<keyword evidence="1" id="KW-1133">Transmembrane helix</keyword>
<evidence type="ECO:0000256" key="1">
    <source>
        <dbReference type="SAM" id="Phobius"/>
    </source>
</evidence>
<evidence type="ECO:0008006" key="4">
    <source>
        <dbReference type="Google" id="ProtNLM"/>
    </source>
</evidence>
<keyword evidence="3" id="KW-1185">Reference proteome</keyword>
<sequence length="156" mass="16992">MASEESARSLGSDQASWKSYSSRMTAGNTVKVYYYIGDGYRDMFVAIGFLLGSIAATAAFAAYNYVSLALGFIIIFFKIFVGIVAYLATAKKNGKLMIFVAICAGLASAATVYIAVTAFTDWAEKDFDLNFVPYVAQIMIDIAVFVHVTYFAIILL</sequence>
<feature type="transmembrane region" description="Helical" evidence="1">
    <location>
        <begin position="69"/>
        <end position="89"/>
    </location>
</feature>
<dbReference type="EMBL" id="JAVFWL010000001">
    <property type="protein sequence ID" value="KAK6725933.1"/>
    <property type="molecule type" value="Genomic_DNA"/>
</dbReference>
<feature type="transmembrane region" description="Helical" evidence="1">
    <location>
        <begin position="43"/>
        <end position="63"/>
    </location>
</feature>
<comment type="caution">
    <text evidence="2">The sequence shown here is derived from an EMBL/GenBank/DDBJ whole genome shotgun (WGS) entry which is preliminary data.</text>
</comment>
<evidence type="ECO:0000313" key="3">
    <source>
        <dbReference type="Proteomes" id="UP001303046"/>
    </source>
</evidence>
<accession>A0ABR1BKW9</accession>